<dbReference type="Proteomes" id="UP001204953">
    <property type="component" value="Unassembled WGS sequence"/>
</dbReference>
<dbReference type="Gene3D" id="3.20.20.370">
    <property type="entry name" value="Glycoside hydrolase/deacetylase"/>
    <property type="match status" value="1"/>
</dbReference>
<evidence type="ECO:0000259" key="1">
    <source>
        <dbReference type="PROSITE" id="PS51677"/>
    </source>
</evidence>
<proteinExistence type="predicted"/>
<dbReference type="InterPro" id="IPR011330">
    <property type="entry name" value="Glyco_hydro/deAcase_b/a-brl"/>
</dbReference>
<dbReference type="PROSITE" id="PS51677">
    <property type="entry name" value="NODB"/>
    <property type="match status" value="1"/>
</dbReference>
<name>A0AAE3GTM9_9CYAN</name>
<feature type="non-terminal residue" evidence="2">
    <location>
        <position position="245"/>
    </location>
</feature>
<evidence type="ECO:0000313" key="2">
    <source>
        <dbReference type="EMBL" id="MCP2729711.1"/>
    </source>
</evidence>
<dbReference type="Pfam" id="PF01522">
    <property type="entry name" value="Polysacc_deac_1"/>
    <property type="match status" value="1"/>
</dbReference>
<dbReference type="CDD" id="cd10917">
    <property type="entry name" value="CE4_NodB_like_6s_7s"/>
    <property type="match status" value="1"/>
</dbReference>
<dbReference type="AlphaFoldDB" id="A0AAE3GTM9"/>
<gene>
    <name evidence="2" type="ORF">NJ959_14755</name>
</gene>
<feature type="domain" description="NodB homology" evidence="1">
    <location>
        <begin position="67"/>
        <end position="245"/>
    </location>
</feature>
<keyword evidence="3" id="KW-1185">Reference proteome</keyword>
<dbReference type="PANTHER" id="PTHR10587">
    <property type="entry name" value="GLYCOSYL TRANSFERASE-RELATED"/>
    <property type="match status" value="1"/>
</dbReference>
<organism evidence="2 3">
    <name type="scientific">Limnofasciculus baicalensis BBK-W-15</name>
    <dbReference type="NCBI Taxonomy" id="2699891"/>
    <lineage>
        <taxon>Bacteria</taxon>
        <taxon>Bacillati</taxon>
        <taxon>Cyanobacteriota</taxon>
        <taxon>Cyanophyceae</taxon>
        <taxon>Coleofasciculales</taxon>
        <taxon>Coleofasciculaceae</taxon>
        <taxon>Limnofasciculus</taxon>
        <taxon>Limnofasciculus baicalensis</taxon>
    </lineage>
</organism>
<accession>A0AAE3GTM9</accession>
<dbReference type="GO" id="GO:0016810">
    <property type="term" value="F:hydrolase activity, acting on carbon-nitrogen (but not peptide) bonds"/>
    <property type="evidence" value="ECO:0007669"/>
    <property type="project" value="InterPro"/>
</dbReference>
<dbReference type="EMBL" id="JAMZMM010000137">
    <property type="protein sequence ID" value="MCP2729711.1"/>
    <property type="molecule type" value="Genomic_DNA"/>
</dbReference>
<dbReference type="InterPro" id="IPR050248">
    <property type="entry name" value="Polysacc_deacetylase_ArnD"/>
</dbReference>
<protein>
    <submittedName>
        <fullName evidence="2">Polysaccharide deacetylase family protein</fullName>
    </submittedName>
</protein>
<reference evidence="2" key="1">
    <citation type="submission" date="2022-06" db="EMBL/GenBank/DDBJ databases">
        <title>New cyanobacteria of genus Symplocastrum in benthos of Lake Baikal.</title>
        <authorList>
            <person name="Sorokovikova E."/>
            <person name="Tikhonova I."/>
            <person name="Krasnopeev A."/>
            <person name="Evseev P."/>
            <person name="Gladkikh A."/>
            <person name="Belykh O."/>
        </authorList>
    </citation>
    <scope>NUCLEOTIDE SEQUENCE</scope>
    <source>
        <strain evidence="2">BBK-W-15</strain>
    </source>
</reference>
<dbReference type="GO" id="GO:0005975">
    <property type="term" value="P:carbohydrate metabolic process"/>
    <property type="evidence" value="ECO:0007669"/>
    <property type="project" value="InterPro"/>
</dbReference>
<dbReference type="InterPro" id="IPR002509">
    <property type="entry name" value="NODB_dom"/>
</dbReference>
<dbReference type="SUPFAM" id="SSF88713">
    <property type="entry name" value="Glycoside hydrolase/deacetylase"/>
    <property type="match status" value="1"/>
</dbReference>
<comment type="caution">
    <text evidence="2">The sequence shown here is derived from an EMBL/GenBank/DDBJ whole genome shotgun (WGS) entry which is preliminary data.</text>
</comment>
<sequence length="245" mass="27753">MQYRSLLFIALFSISIILNLNFPIKASTQDKNVPGTTVAMVQQNNFSVPQEFRGKIVRQVNPISDKKVISFTFDDGPSPDITPEILDILKKHKIKATFFVIGNNLKNFPQLGQRLVTEGNAIGNHTWHHWRRLMNEFTATHEIEDTATLIYEITGVKTSLFRPPNGFLYNGLVDYAQKRKDAVILWSVDSDDWRGQKVSVDHIVDKVLDNVQPGTIILMHDGGGDRSHTVQALPKIIDQLTQRGY</sequence>
<evidence type="ECO:0000313" key="3">
    <source>
        <dbReference type="Proteomes" id="UP001204953"/>
    </source>
</evidence>